<feature type="region of interest" description="Disordered" evidence="1">
    <location>
        <begin position="186"/>
        <end position="208"/>
    </location>
</feature>
<evidence type="ECO:0000313" key="3">
    <source>
        <dbReference type="Proteomes" id="UP000484015"/>
    </source>
</evidence>
<reference evidence="2 3" key="1">
    <citation type="submission" date="2019-11" db="EMBL/GenBank/DDBJ databases">
        <title>Type strains purchased from KCTC, JCM and DSMZ.</title>
        <authorList>
            <person name="Lu H."/>
        </authorList>
    </citation>
    <scope>NUCLEOTIDE SEQUENCE [LARGE SCALE GENOMIC DNA]</scope>
    <source>
        <strain evidence="2 3">KCTC 42409</strain>
    </source>
</reference>
<name>A0A6L6Q1A7_9BURK</name>
<evidence type="ECO:0000313" key="2">
    <source>
        <dbReference type="EMBL" id="MTW03199.1"/>
    </source>
</evidence>
<dbReference type="OrthoDB" id="8702548at2"/>
<keyword evidence="3" id="KW-1185">Reference proteome</keyword>
<organism evidence="2 3">
    <name type="scientific">Pseudoduganella ginsengisoli</name>
    <dbReference type="NCBI Taxonomy" id="1462440"/>
    <lineage>
        <taxon>Bacteria</taxon>
        <taxon>Pseudomonadati</taxon>
        <taxon>Pseudomonadota</taxon>
        <taxon>Betaproteobacteria</taxon>
        <taxon>Burkholderiales</taxon>
        <taxon>Oxalobacteraceae</taxon>
        <taxon>Telluria group</taxon>
        <taxon>Pseudoduganella</taxon>
    </lineage>
</organism>
<accession>A0A6L6Q1A7</accession>
<sequence>MYSNDCQCASCRHTAAGGFEVMEFPFEIAAPFNEQEEMELAMELLSVTNEAEMEQFLGNVFKKAWQGIKKVAKPLGGALRGIAKAALPMVGGALGSFIPIPGVGTALGSALGGAISKALEMEMNEMGELAQEDREFETARRVVRIAGTAAKLAGDSDGSPRAIRCALMQAVRSHAPHLSAAALRAATGGDPAPNQEVMGEEAYSGPWRKRRAERFPMLELP</sequence>
<gene>
    <name evidence="2" type="ORF">GM668_14015</name>
</gene>
<protein>
    <submittedName>
        <fullName evidence="2">Uncharacterized protein</fullName>
    </submittedName>
</protein>
<comment type="caution">
    <text evidence="2">The sequence shown here is derived from an EMBL/GenBank/DDBJ whole genome shotgun (WGS) entry which is preliminary data.</text>
</comment>
<dbReference type="EMBL" id="WNLA01000008">
    <property type="protein sequence ID" value="MTW03199.1"/>
    <property type="molecule type" value="Genomic_DNA"/>
</dbReference>
<dbReference type="AlphaFoldDB" id="A0A6L6Q1A7"/>
<proteinExistence type="predicted"/>
<dbReference type="Proteomes" id="UP000484015">
    <property type="component" value="Unassembled WGS sequence"/>
</dbReference>
<evidence type="ECO:0000256" key="1">
    <source>
        <dbReference type="SAM" id="MobiDB-lite"/>
    </source>
</evidence>
<dbReference type="RefSeq" id="WP_155439584.1">
    <property type="nucleotide sequence ID" value="NZ_WNLA01000008.1"/>
</dbReference>